<evidence type="ECO:0000256" key="2">
    <source>
        <dbReference type="SAM" id="MobiDB-lite"/>
    </source>
</evidence>
<reference evidence="3" key="1">
    <citation type="journal article" date="2020" name="Nature">
        <title>Giant virus diversity and host interactions through global metagenomics.</title>
        <authorList>
            <person name="Schulz F."/>
            <person name="Roux S."/>
            <person name="Paez-Espino D."/>
            <person name="Jungbluth S."/>
            <person name="Walsh D.A."/>
            <person name="Denef V.J."/>
            <person name="McMahon K.D."/>
            <person name="Konstantinidis K.T."/>
            <person name="Eloe-Fadrosh E.A."/>
            <person name="Kyrpides N.C."/>
            <person name="Woyke T."/>
        </authorList>
    </citation>
    <scope>NUCLEOTIDE SEQUENCE</scope>
    <source>
        <strain evidence="3">GVMAG-M-3300023184-182</strain>
    </source>
</reference>
<accession>A0A6C0HZ18</accession>
<evidence type="ECO:0000313" key="3">
    <source>
        <dbReference type="EMBL" id="QHT85610.1"/>
    </source>
</evidence>
<feature type="compositionally biased region" description="Acidic residues" evidence="2">
    <location>
        <begin position="672"/>
        <end position="681"/>
    </location>
</feature>
<sequence>MSIHTKYKIVVLDSNNEPKETILFSKEGDNEEKIHPDDTIQIIKKKFLKEYMKIKPISYEEIYMFSHISKEVLTESFFNSISNSGKYINSDILNQVLSNLDIDLEIDPNKDKYSYEDFFNLMGNKNTLDLEYKISLDRKFQSKTEEYFSANPFDIISGSANIFTDKANNPIITLDNQVLLTNNSAKFIDDTIYVCLAEDVLNYCCEENGWDDYSILKMYYSRMITTYEINSQEDFMQNRQKMITETGKMINEYTFQMTKIVDLFYNIHENASTNIEYTQRGIKEISIRIVPTVAIGLPLESIFKKIHATKTTPFIKFNPGFRRENIYRIYCDKLSKKGEKVPYMKKNLILRLAKELGRKKIISFYTYDTDYEIYVDLESNGNVKIRGFWYKEAVNIENINKQFSEKANPIISNINNLLSSSGHSIALLESLNQNNINIEEVTYFWETRVNPNSIILNKLVNCLVPIFEIYDIDAKIEGDEGVELRFKRVDNYRNMDAKEIFINEIFKKTEDLDKIKDLLIEKFRLSEEEAIQQIVDFTKYNKGNDISDSPGFPIFMKIDNFNGAIFKAQVTISKNIEYIDILNMYIEGILRITQNKTQKHLLKEISNLCLSKKKNTKREPKEQQVNVIKNREAVEDIKTSPIRNLLEEQFGISEGSIEFEEDEKEPSLGSMEFEEGEEFEEEQAKEKENSFGSMEFEEDEEEPAKKKEDSFGSMEFEEDEEKEGGKLIIDEFPNNEDFNNIGYYFKGGENSDEEDAEDEEEDTNEIYNEKDLIGKNIGSQLGVLRRLQEKDPVLFNYRHSGVKKGKYTIYSRACQSTLQPMVLTDEEKNKLDKTNPDSYENALRYGSDPKKQFWYMCPRFWCLKTNMPISEKDAKSGKCGKILPKNAENILPGHYVYEFDRDGKNTPAFFKDNDRHPDGYCLPCCFKKSWNNPEFANRRAECKVVDEANAQEEAEEGEEKLDEKQTKKQKLQLKTNENYIRNIDKFPLEPQRWGFLPISIQKMLQIKNNMSNSRLEYNKNTMLRYGIERSDNKSFIGCIADVYASEKKLKIPSIQEMCDILANAISIDTFLQAHNGSLPSMFQPKQYDYSEIDYRKYDSSKFIQSINKEYDSQEEFINDTIAAYENFQQFLRTEESIIDYTYLWDIVSMPNTLLFQRGINLAILQIPDNDATEHVDVVCPTSAYSSSIYDTRKNTLILTKRDNESNEEIAYFEPIYLYDKKQIIRTFPANTQIKPIQHILQVIRSFSQKKCAPLKSMPREYTFERNKPAKEIREICTKYNIDLLAQVLNFQGKIVAFLVNRPTGNNIYLPCAPSAMMPDIESIKYIDDETLWQKYIVTRDELLQLRKLTEGKLLCKPVIKIIEDELIVGMLTETNQFIMVNPPEENIIDDGLIELKDINYIAADINLANGRKMDNVRERTVKMIRLEKYFYQVFRTTLRILLHESMNEKTNLTKEIENLTYKNYYEQLEKVKGLLHEIMDNYVEFQIYDESTLMSLNEISDCFSGEIDKKPYCIFKSDVRKLRLPQRNLISGKLNSRVYFARLADELLRYKRIRSTIFDKRAYVSKTDEYQLNIDEIILLEYMMADYFENDLHPAMKIKDARISYEFANPYKTKKYSNEVKLIDQGKIIIENLEPIEEEKEGDEVAAKKDSAFKKASPKVSEEAELKQNKEYEDKIKLECVKEIKAVTGNASNIWKQYFPKKTRELILNPLIDCTYYPIMIIYKEVNDGKIITIEKIKLKLIEIYNKYSKYEEKILNLLSLQGKYDIMQKIAKKETTLEQSIMSLYPLSNLDYWILCENFNLPVILFTSMKNIKNLINNVSWLRLGENRNFKKREYYFVRAPTEKDSKRGTKQIHGYSMITPGIKFEDMPDFQEVYSNASIDESDNLINFETYLSGDFL</sequence>
<proteinExistence type="predicted"/>
<protein>
    <submittedName>
        <fullName evidence="3">Uncharacterized protein</fullName>
    </submittedName>
</protein>
<name>A0A6C0HZ18_9ZZZZ</name>
<evidence type="ECO:0000256" key="1">
    <source>
        <dbReference type="SAM" id="Coils"/>
    </source>
</evidence>
<organism evidence="3">
    <name type="scientific">viral metagenome</name>
    <dbReference type="NCBI Taxonomy" id="1070528"/>
    <lineage>
        <taxon>unclassified sequences</taxon>
        <taxon>metagenomes</taxon>
        <taxon>organismal metagenomes</taxon>
    </lineage>
</organism>
<feature type="coiled-coil region" evidence="1">
    <location>
        <begin position="947"/>
        <end position="974"/>
    </location>
</feature>
<keyword evidence="1" id="KW-0175">Coiled coil</keyword>
<feature type="region of interest" description="Disordered" evidence="2">
    <location>
        <begin position="657"/>
        <end position="722"/>
    </location>
</feature>
<dbReference type="EMBL" id="MN740043">
    <property type="protein sequence ID" value="QHT85610.1"/>
    <property type="molecule type" value="Genomic_DNA"/>
</dbReference>